<keyword evidence="5 6" id="KW-0472">Membrane</keyword>
<name>A0ABY7Q6T2_9ACTN</name>
<evidence type="ECO:0000256" key="3">
    <source>
        <dbReference type="ARBA" id="ARBA00022692"/>
    </source>
</evidence>
<reference evidence="9" key="1">
    <citation type="submission" date="2022-12" db="EMBL/GenBank/DDBJ databases">
        <authorList>
            <person name="Mo P."/>
        </authorList>
    </citation>
    <scope>NUCLEOTIDE SEQUENCE [LARGE SCALE GENOMIC DNA]</scope>
    <source>
        <strain evidence="9">HUAS 3-15</strain>
    </source>
</reference>
<evidence type="ECO:0000256" key="1">
    <source>
        <dbReference type="ARBA" id="ARBA00004141"/>
    </source>
</evidence>
<organism evidence="8 9">
    <name type="scientific">Kitasatospora cathayae</name>
    <dbReference type="NCBI Taxonomy" id="3004092"/>
    <lineage>
        <taxon>Bacteria</taxon>
        <taxon>Bacillati</taxon>
        <taxon>Actinomycetota</taxon>
        <taxon>Actinomycetes</taxon>
        <taxon>Kitasatosporales</taxon>
        <taxon>Streptomycetaceae</taxon>
        <taxon>Kitasatospora</taxon>
    </lineage>
</organism>
<keyword evidence="9" id="KW-1185">Reference proteome</keyword>
<feature type="transmembrane region" description="Helical" evidence="6">
    <location>
        <begin position="83"/>
        <end position="106"/>
    </location>
</feature>
<protein>
    <submittedName>
        <fullName evidence="8">GtrA family protein</fullName>
    </submittedName>
</protein>
<dbReference type="Proteomes" id="UP001212821">
    <property type="component" value="Chromosome"/>
</dbReference>
<feature type="transmembrane region" description="Helical" evidence="6">
    <location>
        <begin position="14"/>
        <end position="36"/>
    </location>
</feature>
<dbReference type="InterPro" id="IPR051401">
    <property type="entry name" value="GtrA_CellWall_Glycosyl"/>
</dbReference>
<evidence type="ECO:0000259" key="7">
    <source>
        <dbReference type="Pfam" id="PF04138"/>
    </source>
</evidence>
<feature type="domain" description="GtrA/DPMS transmembrane" evidence="7">
    <location>
        <begin position="16"/>
        <end position="139"/>
    </location>
</feature>
<evidence type="ECO:0000256" key="5">
    <source>
        <dbReference type="ARBA" id="ARBA00023136"/>
    </source>
</evidence>
<feature type="transmembrane region" description="Helical" evidence="6">
    <location>
        <begin position="42"/>
        <end position="63"/>
    </location>
</feature>
<evidence type="ECO:0000256" key="6">
    <source>
        <dbReference type="SAM" id="Phobius"/>
    </source>
</evidence>
<dbReference type="PANTHER" id="PTHR38459">
    <property type="entry name" value="PROPHAGE BACTOPRENOL-LINKED GLUCOSE TRANSLOCASE HOMOLOG"/>
    <property type="match status" value="1"/>
</dbReference>
<keyword evidence="3 6" id="KW-0812">Transmembrane</keyword>
<dbReference type="PANTHER" id="PTHR38459:SF6">
    <property type="entry name" value="ARABINOGALACTAN BIOSYNTHESIS RECRUITING PROTEIN RV3789"/>
    <property type="match status" value="1"/>
</dbReference>
<sequence length="144" mass="15288">MASREQLRSALPELLKFGVIGGLGYATDVVLFVLLRDSLGPVLAKVISLGASTVVAFVGNKYWTFRERRAGGPTGETGRETALFLAVNLVGALVQLGCLGFSHYLLGLTSPTADLVSSSVIGMALATALRFWGTRTLVFREARA</sequence>
<accession>A0ABY7Q6T2</accession>
<evidence type="ECO:0000256" key="4">
    <source>
        <dbReference type="ARBA" id="ARBA00022989"/>
    </source>
</evidence>
<dbReference type="InterPro" id="IPR007267">
    <property type="entry name" value="GtrA_DPMS_TM"/>
</dbReference>
<evidence type="ECO:0000313" key="9">
    <source>
        <dbReference type="Proteomes" id="UP001212821"/>
    </source>
</evidence>
<comment type="subcellular location">
    <subcellularLocation>
        <location evidence="1">Membrane</location>
        <topology evidence="1">Multi-pass membrane protein</topology>
    </subcellularLocation>
</comment>
<feature type="transmembrane region" description="Helical" evidence="6">
    <location>
        <begin position="112"/>
        <end position="133"/>
    </location>
</feature>
<proteinExistence type="inferred from homology"/>
<evidence type="ECO:0000313" key="8">
    <source>
        <dbReference type="EMBL" id="WBP88385.1"/>
    </source>
</evidence>
<evidence type="ECO:0000256" key="2">
    <source>
        <dbReference type="ARBA" id="ARBA00009399"/>
    </source>
</evidence>
<dbReference type="EMBL" id="CP115450">
    <property type="protein sequence ID" value="WBP88385.1"/>
    <property type="molecule type" value="Genomic_DNA"/>
</dbReference>
<gene>
    <name evidence="8" type="ORF">O1G21_22790</name>
</gene>
<dbReference type="Pfam" id="PF04138">
    <property type="entry name" value="GtrA_DPMS_TM"/>
    <property type="match status" value="1"/>
</dbReference>
<keyword evidence="4 6" id="KW-1133">Transmembrane helix</keyword>
<dbReference type="RefSeq" id="WP_270146466.1">
    <property type="nucleotide sequence ID" value="NZ_CP115450.1"/>
</dbReference>
<comment type="similarity">
    <text evidence="2">Belongs to the GtrA family.</text>
</comment>